<keyword evidence="5" id="KW-0997">Cell inner membrane</keyword>
<keyword evidence="8" id="KW-1133">Transmembrane helix</keyword>
<dbReference type="PANTHER" id="PTHR33446:SF2">
    <property type="entry name" value="PROTEIN TONB"/>
    <property type="match status" value="1"/>
</dbReference>
<keyword evidence="4" id="KW-1003">Cell membrane</keyword>
<dbReference type="Proteomes" id="UP001304671">
    <property type="component" value="Unassembled WGS sequence"/>
</dbReference>
<evidence type="ECO:0000256" key="7">
    <source>
        <dbReference type="ARBA" id="ARBA00022927"/>
    </source>
</evidence>
<evidence type="ECO:0000313" key="13">
    <source>
        <dbReference type="Proteomes" id="UP001304671"/>
    </source>
</evidence>
<evidence type="ECO:0000256" key="8">
    <source>
        <dbReference type="ARBA" id="ARBA00022989"/>
    </source>
</evidence>
<feature type="chain" id="PRO_5045293083" evidence="10">
    <location>
        <begin position="22"/>
        <end position="463"/>
    </location>
</feature>
<dbReference type="EMBL" id="JAYFUL010000009">
    <property type="protein sequence ID" value="MEA5257786.1"/>
    <property type="molecule type" value="Genomic_DNA"/>
</dbReference>
<evidence type="ECO:0000259" key="11">
    <source>
        <dbReference type="PROSITE" id="PS52015"/>
    </source>
</evidence>
<keyword evidence="13" id="KW-1185">Reference proteome</keyword>
<dbReference type="NCBIfam" id="TIGR01352">
    <property type="entry name" value="tonB_Cterm"/>
    <property type="match status" value="1"/>
</dbReference>
<gene>
    <name evidence="12" type="ORF">VB264_08315</name>
</gene>
<dbReference type="InterPro" id="IPR051045">
    <property type="entry name" value="TonB-dependent_transducer"/>
</dbReference>
<evidence type="ECO:0000256" key="4">
    <source>
        <dbReference type="ARBA" id="ARBA00022475"/>
    </source>
</evidence>
<keyword evidence="10" id="KW-0732">Signal</keyword>
<evidence type="ECO:0000256" key="9">
    <source>
        <dbReference type="ARBA" id="ARBA00023136"/>
    </source>
</evidence>
<keyword evidence="9" id="KW-0472">Membrane</keyword>
<name>A0ABU5QL47_9BACT</name>
<evidence type="ECO:0000256" key="2">
    <source>
        <dbReference type="ARBA" id="ARBA00006555"/>
    </source>
</evidence>
<dbReference type="Pfam" id="PF03544">
    <property type="entry name" value="TonB_C"/>
    <property type="match status" value="1"/>
</dbReference>
<dbReference type="Gene3D" id="3.30.1150.10">
    <property type="match status" value="2"/>
</dbReference>
<sequence length="463" mass="52658">MKKIFVSLVLTFLFFSSFAQNSSGELDPIQKFIEVNVQIPFQARLADTQGIVAVRITMGSDNLPKKYEIVQNLTDDCDAEALRVIKLIHPKYLLDRLGVKKVMILQVPFINEYPLLFEKGYFIEYFDRAKKPYWGNEPAFARRYLVDTLSGIIIGKAECFKFEGKNLTLVDVAPLKIDSTERYSPELFEKATDTLKIYKRNVLSNLSFPTINQAIYQNGRISYRTFNERSYAYYVNGSIATYSKKVEEENNKVTETMKWFANGLLASMSIRTENEKGLTERFIAVWDTLGNQLVKNGIGNCQFYEKDGNDLFIHAGLIQDGFKEGKWIGNRRGEVVYEENYEKGKCIKGFSFANGQTFEYADPQINAEFIGGIPSFAKHIQKNLKYPAPAQRANVQGKVYVQFTVCTDGTLCDYNVLKSVGFGCDEEAIRVIQLSSGKWAPGKLRGKIIKTKFVLPINYLIAN</sequence>
<proteinExistence type="inferred from homology"/>
<comment type="caution">
    <text evidence="12">The sequence shown here is derived from an EMBL/GenBank/DDBJ whole genome shotgun (WGS) entry which is preliminary data.</text>
</comment>
<dbReference type="InterPro" id="IPR006260">
    <property type="entry name" value="TonB/TolA_C"/>
</dbReference>
<accession>A0ABU5QL47</accession>
<feature type="signal peptide" evidence="10">
    <location>
        <begin position="1"/>
        <end position="21"/>
    </location>
</feature>
<comment type="similarity">
    <text evidence="2">Belongs to the TonB family.</text>
</comment>
<comment type="subcellular location">
    <subcellularLocation>
        <location evidence="1">Cell inner membrane</location>
        <topology evidence="1">Single-pass membrane protein</topology>
        <orientation evidence="1">Periplasmic side</orientation>
    </subcellularLocation>
</comment>
<dbReference type="PANTHER" id="PTHR33446">
    <property type="entry name" value="PROTEIN TONB-RELATED"/>
    <property type="match status" value="1"/>
</dbReference>
<keyword evidence="3" id="KW-0813">Transport</keyword>
<dbReference type="RefSeq" id="WP_323248394.1">
    <property type="nucleotide sequence ID" value="NZ_JAYFUL010000009.1"/>
</dbReference>
<reference evidence="12 13" key="1">
    <citation type="submission" date="2023-12" db="EMBL/GenBank/DDBJ databases">
        <title>Novel species of the genus Arcicella isolated from rivers.</title>
        <authorList>
            <person name="Lu H."/>
        </authorList>
    </citation>
    <scope>NUCLEOTIDE SEQUENCE [LARGE SCALE GENOMIC DNA]</scope>
    <source>
        <strain evidence="12 13">LMG 21963</strain>
    </source>
</reference>
<protein>
    <submittedName>
        <fullName evidence="12">Energy transducer TonB</fullName>
    </submittedName>
</protein>
<evidence type="ECO:0000256" key="10">
    <source>
        <dbReference type="SAM" id="SignalP"/>
    </source>
</evidence>
<evidence type="ECO:0000256" key="1">
    <source>
        <dbReference type="ARBA" id="ARBA00004383"/>
    </source>
</evidence>
<dbReference type="InterPro" id="IPR037682">
    <property type="entry name" value="TonB_C"/>
</dbReference>
<evidence type="ECO:0000256" key="3">
    <source>
        <dbReference type="ARBA" id="ARBA00022448"/>
    </source>
</evidence>
<feature type="domain" description="TonB C-terminal" evidence="11">
    <location>
        <begin position="371"/>
        <end position="463"/>
    </location>
</feature>
<dbReference type="SUPFAM" id="SSF74653">
    <property type="entry name" value="TolA/TonB C-terminal domain"/>
    <property type="match status" value="1"/>
</dbReference>
<organism evidence="12 13">
    <name type="scientific">Arcicella aquatica</name>
    <dbReference type="NCBI Taxonomy" id="217141"/>
    <lineage>
        <taxon>Bacteria</taxon>
        <taxon>Pseudomonadati</taxon>
        <taxon>Bacteroidota</taxon>
        <taxon>Cytophagia</taxon>
        <taxon>Cytophagales</taxon>
        <taxon>Flectobacillaceae</taxon>
        <taxon>Arcicella</taxon>
    </lineage>
</organism>
<keyword evidence="6" id="KW-0812">Transmembrane</keyword>
<evidence type="ECO:0000256" key="6">
    <source>
        <dbReference type="ARBA" id="ARBA00022692"/>
    </source>
</evidence>
<evidence type="ECO:0000313" key="12">
    <source>
        <dbReference type="EMBL" id="MEA5257786.1"/>
    </source>
</evidence>
<evidence type="ECO:0000256" key="5">
    <source>
        <dbReference type="ARBA" id="ARBA00022519"/>
    </source>
</evidence>
<keyword evidence="7" id="KW-0653">Protein transport</keyword>
<dbReference type="PROSITE" id="PS52015">
    <property type="entry name" value="TONB_CTD"/>
    <property type="match status" value="1"/>
</dbReference>